<dbReference type="SUPFAM" id="SSF54980">
    <property type="entry name" value="EF-G C-terminal domain-like"/>
    <property type="match status" value="2"/>
</dbReference>
<dbReference type="CDD" id="cd03709">
    <property type="entry name" value="lepA_C"/>
    <property type="match status" value="1"/>
</dbReference>
<dbReference type="Gene3D" id="3.30.70.2570">
    <property type="entry name" value="Elongation factor 4, C-terminal domain"/>
    <property type="match status" value="1"/>
</dbReference>
<dbReference type="SUPFAM" id="SSF52540">
    <property type="entry name" value="P-loop containing nucleoside triphosphate hydrolases"/>
    <property type="match status" value="1"/>
</dbReference>
<dbReference type="Pfam" id="PF00009">
    <property type="entry name" value="GTP_EFTU"/>
    <property type="match status" value="1"/>
</dbReference>
<dbReference type="InterPro" id="IPR035647">
    <property type="entry name" value="EFG_III/V"/>
</dbReference>
<dbReference type="InterPro" id="IPR035654">
    <property type="entry name" value="LepA_IV"/>
</dbReference>
<feature type="binding site" evidence="6">
    <location>
        <begin position="14"/>
        <end position="19"/>
    </location>
    <ligand>
        <name>GTP</name>
        <dbReference type="ChEBI" id="CHEBI:37565"/>
    </ligand>
</feature>
<keyword evidence="6" id="KW-1003">Cell membrane</keyword>
<dbReference type="InterPro" id="IPR038363">
    <property type="entry name" value="LepA_C_sf"/>
</dbReference>
<reference evidence="9" key="1">
    <citation type="journal article" date="2019" name="Int. J. Syst. Evol. Microbiol.">
        <title>The Global Catalogue of Microorganisms (GCM) 10K type strain sequencing project: providing services to taxonomists for standard genome sequencing and annotation.</title>
        <authorList>
            <consortium name="The Broad Institute Genomics Platform"/>
            <consortium name="The Broad Institute Genome Sequencing Center for Infectious Disease"/>
            <person name="Wu L."/>
            <person name="Ma J."/>
        </authorList>
    </citation>
    <scope>NUCLEOTIDE SEQUENCE [LARGE SCALE GENOMIC DNA]</scope>
    <source>
        <strain evidence="9">JCM 17085</strain>
    </source>
</reference>
<dbReference type="EC" id="3.6.5.n1" evidence="6"/>
<dbReference type="HAMAP" id="MF_00071">
    <property type="entry name" value="LepA"/>
    <property type="match status" value="1"/>
</dbReference>
<dbReference type="CDD" id="cd03699">
    <property type="entry name" value="EF4_II"/>
    <property type="match status" value="1"/>
</dbReference>
<dbReference type="CDD" id="cd01890">
    <property type="entry name" value="LepA"/>
    <property type="match status" value="1"/>
</dbReference>
<dbReference type="SUPFAM" id="SSF50447">
    <property type="entry name" value="Translation proteins"/>
    <property type="match status" value="1"/>
</dbReference>
<dbReference type="InterPro" id="IPR027417">
    <property type="entry name" value="P-loop_NTPase"/>
</dbReference>
<dbReference type="Proteomes" id="UP001500841">
    <property type="component" value="Unassembled WGS sequence"/>
</dbReference>
<evidence type="ECO:0000256" key="6">
    <source>
        <dbReference type="HAMAP-Rule" id="MF_00071"/>
    </source>
</evidence>
<dbReference type="InterPro" id="IPR005225">
    <property type="entry name" value="Small_GTP-bd"/>
</dbReference>
<proteinExistence type="inferred from homology"/>
<keyword evidence="8" id="KW-0251">Elongation factor</keyword>
<dbReference type="NCBIfam" id="TIGR00231">
    <property type="entry name" value="small_GTP"/>
    <property type="match status" value="1"/>
</dbReference>
<keyword evidence="2 6" id="KW-0547">Nucleotide-binding</keyword>
<dbReference type="Gene3D" id="2.40.30.10">
    <property type="entry name" value="Translation factors"/>
    <property type="match status" value="1"/>
</dbReference>
<evidence type="ECO:0000313" key="9">
    <source>
        <dbReference type="Proteomes" id="UP001500841"/>
    </source>
</evidence>
<comment type="subcellular location">
    <subcellularLocation>
        <location evidence="6">Cell membrane</location>
        <topology evidence="6">Peripheral membrane protein</topology>
        <orientation evidence="6">Cytoplasmic side</orientation>
    </subcellularLocation>
</comment>
<dbReference type="InterPro" id="IPR000640">
    <property type="entry name" value="EFG_V-like"/>
</dbReference>
<evidence type="ECO:0000256" key="2">
    <source>
        <dbReference type="ARBA" id="ARBA00022741"/>
    </source>
</evidence>
<keyword evidence="6" id="KW-0472">Membrane</keyword>
<keyword evidence="5 6" id="KW-0342">GTP-binding</keyword>
<dbReference type="PROSITE" id="PS51722">
    <property type="entry name" value="G_TR_2"/>
    <property type="match status" value="1"/>
</dbReference>
<comment type="caution">
    <text evidence="8">The sequence shown here is derived from an EMBL/GenBank/DDBJ whole genome shotgun (WGS) entry which is preliminary data.</text>
</comment>
<evidence type="ECO:0000259" key="7">
    <source>
        <dbReference type="PROSITE" id="PS51722"/>
    </source>
</evidence>
<comment type="function">
    <text evidence="6">Required for accurate and efficient protein synthesis under certain stress conditions. May act as a fidelity factor of the translation reaction, by catalyzing a one-codon backward translocation of tRNAs on improperly translocated ribosomes. Back-translocation proceeds from a post-translocation (POST) complex to a pre-translocation (PRE) complex, thus giving elongation factor G a second chance to translocate the tRNAs correctly. Binds to ribosomes in a GTP-dependent manner.</text>
</comment>
<dbReference type="Pfam" id="PF06421">
    <property type="entry name" value="LepA_C"/>
    <property type="match status" value="1"/>
</dbReference>
<evidence type="ECO:0000256" key="1">
    <source>
        <dbReference type="ARBA" id="ARBA00005454"/>
    </source>
</evidence>
<comment type="similarity">
    <text evidence="1 6">Belongs to the TRAFAC class translation factor GTPase superfamily. Classic translation factor GTPase family. LepA subfamily.</text>
</comment>
<dbReference type="InterPro" id="IPR004161">
    <property type="entry name" value="EFTu-like_2"/>
</dbReference>
<keyword evidence="4 6" id="KW-0648">Protein biosynthesis</keyword>
<dbReference type="Gene3D" id="3.30.70.870">
    <property type="entry name" value="Elongation Factor G (Translational Gtpase), domain 3"/>
    <property type="match status" value="1"/>
</dbReference>
<dbReference type="InterPro" id="IPR000795">
    <property type="entry name" value="T_Tr_GTP-bd_dom"/>
</dbReference>
<organism evidence="8 9">
    <name type="scientific">Mucilaginibacter panaciglaebae</name>
    <dbReference type="NCBI Taxonomy" id="502331"/>
    <lineage>
        <taxon>Bacteria</taxon>
        <taxon>Pseudomonadati</taxon>
        <taxon>Bacteroidota</taxon>
        <taxon>Sphingobacteriia</taxon>
        <taxon>Sphingobacteriales</taxon>
        <taxon>Sphingobacteriaceae</taxon>
        <taxon>Mucilaginibacter</taxon>
    </lineage>
</organism>
<accession>A0ABP7X243</accession>
<dbReference type="PANTHER" id="PTHR43512:SF4">
    <property type="entry name" value="TRANSLATION FACTOR GUF1 HOMOLOG, CHLOROPLASTIC"/>
    <property type="match status" value="1"/>
</dbReference>
<evidence type="ECO:0000313" key="8">
    <source>
        <dbReference type="EMBL" id="GAA4102224.1"/>
    </source>
</evidence>
<dbReference type="GO" id="GO:0003746">
    <property type="term" value="F:translation elongation factor activity"/>
    <property type="evidence" value="ECO:0007669"/>
    <property type="project" value="UniProtKB-KW"/>
</dbReference>
<feature type="binding site" evidence="6">
    <location>
        <begin position="130"/>
        <end position="133"/>
    </location>
    <ligand>
        <name>GTP</name>
        <dbReference type="ChEBI" id="CHEBI:37565"/>
    </ligand>
</feature>
<dbReference type="InterPro" id="IPR013842">
    <property type="entry name" value="LepA_CTD"/>
</dbReference>
<protein>
    <recommendedName>
        <fullName evidence="6">Elongation factor 4</fullName>
        <shortName evidence="6">EF-4</shortName>
        <ecNumber evidence="6">3.6.5.n1</ecNumber>
    </recommendedName>
    <alternativeName>
        <fullName evidence="6">Ribosomal back-translocase LepA</fullName>
    </alternativeName>
</protein>
<keyword evidence="9" id="KW-1185">Reference proteome</keyword>
<sequence>MKHIRNFCIIAHIDHGKSTLADRLLEYTNTITKRESQAQLLDDMDLERERGITIKSHAIQMDYELEGQKYVLNLIDTPGHVDFSYEVSRSIAACEGALLIVDAAQGIQAQTISNLYLALENDLEIIPVLNKMDLPGAMPEEVKDQIVDLIGCKREEILAASGKTGMGVHDVLRAIVERVPAPVGDPEAPLQALIFDSVFNSFRGIIAYFKVVNGQIKKGDRVKFVATEKEYIADEVGTLKLRQLPKDVIKTGDVGYIISGIKEAKEVKVGDTITTIDRPCEQGIQGFEEVKPMVFAGIYPVDTEDFEELRESMAKLQLNDASLVFEPESSAALGFGFRCGFLGMLHMEIIQERLEREFNMTVITTVPNVSYLAYTTKGEELAVNNPSDLPDPSKIDRVEEPYIKATIITKADFVGPVMSLCIQKRGMIVNQSYLTSDRVELVFEMPMGEIVFDFYDKLKTISKGYASFDYHQIGYRASDLVKLDIRLNAEPVDALSSLIHRSNSYDFGKKICEKLKELLPRQQFEIIIQASIGAKIIARETVKAMRKDVTAKCYGGDISRKRKLLEKQKAGKKRMRQVGNVEIPQSAFMAVLKLD</sequence>
<evidence type="ECO:0000256" key="3">
    <source>
        <dbReference type="ARBA" id="ARBA00022801"/>
    </source>
</evidence>
<dbReference type="Pfam" id="PF03144">
    <property type="entry name" value="GTP_EFTU_D2"/>
    <property type="match status" value="1"/>
</dbReference>
<dbReference type="Gene3D" id="3.40.50.300">
    <property type="entry name" value="P-loop containing nucleotide triphosphate hydrolases"/>
    <property type="match status" value="1"/>
</dbReference>
<dbReference type="InterPro" id="IPR006297">
    <property type="entry name" value="EF-4"/>
</dbReference>
<dbReference type="EMBL" id="BAABCV010000011">
    <property type="protein sequence ID" value="GAA4102224.1"/>
    <property type="molecule type" value="Genomic_DNA"/>
</dbReference>
<dbReference type="PRINTS" id="PR00315">
    <property type="entry name" value="ELONGATNFCT"/>
</dbReference>
<dbReference type="InterPro" id="IPR009000">
    <property type="entry name" value="Transl_B-barrel_sf"/>
</dbReference>
<dbReference type="NCBIfam" id="TIGR01393">
    <property type="entry name" value="lepA"/>
    <property type="match status" value="1"/>
</dbReference>
<evidence type="ECO:0000256" key="5">
    <source>
        <dbReference type="ARBA" id="ARBA00023134"/>
    </source>
</evidence>
<evidence type="ECO:0000256" key="4">
    <source>
        <dbReference type="ARBA" id="ARBA00022917"/>
    </source>
</evidence>
<name>A0ABP7X243_9SPHI</name>
<dbReference type="CDD" id="cd16260">
    <property type="entry name" value="EF4_III"/>
    <property type="match status" value="1"/>
</dbReference>
<feature type="domain" description="Tr-type G" evidence="7">
    <location>
        <begin position="2"/>
        <end position="183"/>
    </location>
</feature>
<keyword evidence="3 6" id="KW-0378">Hydrolase</keyword>
<gene>
    <name evidence="6 8" type="primary">lepA</name>
    <name evidence="8" type="ORF">GCM10022392_28970</name>
</gene>
<comment type="catalytic activity">
    <reaction evidence="6">
        <text>GTP + H2O = GDP + phosphate + H(+)</text>
        <dbReference type="Rhea" id="RHEA:19669"/>
        <dbReference type="ChEBI" id="CHEBI:15377"/>
        <dbReference type="ChEBI" id="CHEBI:15378"/>
        <dbReference type="ChEBI" id="CHEBI:37565"/>
        <dbReference type="ChEBI" id="CHEBI:43474"/>
        <dbReference type="ChEBI" id="CHEBI:58189"/>
        <dbReference type="EC" id="3.6.5.n1"/>
    </reaction>
</comment>
<dbReference type="PANTHER" id="PTHR43512">
    <property type="entry name" value="TRANSLATION FACTOR GUF1-RELATED"/>
    <property type="match status" value="1"/>
</dbReference>
<dbReference type="Gene3D" id="3.30.70.240">
    <property type="match status" value="1"/>
</dbReference>
<dbReference type="Pfam" id="PF00679">
    <property type="entry name" value="EFG_C"/>
    <property type="match status" value="1"/>
</dbReference>
<dbReference type="RefSeq" id="WP_345106018.1">
    <property type="nucleotide sequence ID" value="NZ_BAABCV010000011.1"/>
</dbReference>